<evidence type="ECO:0000313" key="2">
    <source>
        <dbReference type="EMBL" id="JAH32104.1"/>
    </source>
</evidence>
<organism evidence="2">
    <name type="scientific">Anguilla anguilla</name>
    <name type="common">European freshwater eel</name>
    <name type="synonym">Muraena anguilla</name>
    <dbReference type="NCBI Taxonomy" id="7936"/>
    <lineage>
        <taxon>Eukaryota</taxon>
        <taxon>Metazoa</taxon>
        <taxon>Chordata</taxon>
        <taxon>Craniata</taxon>
        <taxon>Vertebrata</taxon>
        <taxon>Euteleostomi</taxon>
        <taxon>Actinopterygii</taxon>
        <taxon>Neopterygii</taxon>
        <taxon>Teleostei</taxon>
        <taxon>Anguilliformes</taxon>
        <taxon>Anguillidae</taxon>
        <taxon>Anguilla</taxon>
    </lineage>
</organism>
<accession>A0A0E9RSH8</accession>
<name>A0A0E9RSH8_ANGAN</name>
<sequence>MGSRTSPPLRMLGNTQEYTPAGSRTFPT</sequence>
<feature type="region of interest" description="Disordered" evidence="1">
    <location>
        <begin position="1"/>
        <end position="28"/>
    </location>
</feature>
<dbReference type="AlphaFoldDB" id="A0A0E9RSH8"/>
<reference evidence="2" key="1">
    <citation type="submission" date="2014-11" db="EMBL/GenBank/DDBJ databases">
        <authorList>
            <person name="Amaro Gonzalez C."/>
        </authorList>
    </citation>
    <scope>NUCLEOTIDE SEQUENCE</scope>
</reference>
<dbReference type="EMBL" id="GBXM01076473">
    <property type="protein sequence ID" value="JAH32104.1"/>
    <property type="molecule type" value="Transcribed_RNA"/>
</dbReference>
<proteinExistence type="predicted"/>
<reference evidence="2" key="2">
    <citation type="journal article" date="2015" name="Fish Shellfish Immunol.">
        <title>Early steps in the European eel (Anguilla anguilla)-Vibrio vulnificus interaction in the gills: Role of the RtxA13 toxin.</title>
        <authorList>
            <person name="Callol A."/>
            <person name="Pajuelo D."/>
            <person name="Ebbesson L."/>
            <person name="Teles M."/>
            <person name="MacKenzie S."/>
            <person name="Amaro C."/>
        </authorList>
    </citation>
    <scope>NUCLEOTIDE SEQUENCE</scope>
</reference>
<evidence type="ECO:0000256" key="1">
    <source>
        <dbReference type="SAM" id="MobiDB-lite"/>
    </source>
</evidence>
<protein>
    <submittedName>
        <fullName evidence="2">Uncharacterized protein</fullName>
    </submittedName>
</protein>